<reference evidence="3 4" key="1">
    <citation type="submission" date="2021-01" db="EMBL/GenBank/DDBJ databases">
        <title>Whole genome shotgun sequence of Planotetraspora kaengkrachanensis NBRC 104272.</title>
        <authorList>
            <person name="Komaki H."/>
            <person name="Tamura T."/>
        </authorList>
    </citation>
    <scope>NUCLEOTIDE SEQUENCE [LARGE SCALE GENOMIC DNA]</scope>
    <source>
        <strain evidence="3 4">NBRC 104272</strain>
    </source>
</reference>
<dbReference type="FunFam" id="3.40.50.720:FF:000084">
    <property type="entry name" value="Short-chain dehydrogenase reductase"/>
    <property type="match status" value="1"/>
</dbReference>
<dbReference type="PANTHER" id="PTHR43477">
    <property type="entry name" value="DIHYDROANTICAPSIN 7-DEHYDROGENASE"/>
    <property type="match status" value="1"/>
</dbReference>
<dbReference type="InterPro" id="IPR051122">
    <property type="entry name" value="SDR_DHRS6-like"/>
</dbReference>
<dbReference type="InterPro" id="IPR036291">
    <property type="entry name" value="NAD(P)-bd_dom_sf"/>
</dbReference>
<proteinExistence type="inferred from homology"/>
<keyword evidence="4" id="KW-1185">Reference proteome</keyword>
<dbReference type="RefSeq" id="WP_203882159.1">
    <property type="nucleotide sequence ID" value="NZ_BAABHH010000007.1"/>
</dbReference>
<evidence type="ECO:0000313" key="4">
    <source>
        <dbReference type="Proteomes" id="UP000630097"/>
    </source>
</evidence>
<protein>
    <submittedName>
        <fullName evidence="3">Oxidoreductase</fullName>
    </submittedName>
</protein>
<dbReference type="PRINTS" id="PR00081">
    <property type="entry name" value="GDHRDH"/>
</dbReference>
<evidence type="ECO:0000313" key="3">
    <source>
        <dbReference type="EMBL" id="GIG78680.1"/>
    </source>
</evidence>
<sequence length="237" mass="24869">MGKLDGRIAVVTGGSSGIGAGTARHLRDEGAEVCVTDVSPPREDGGLMYLEHDVSSADAWLRVRDLVVSEFGRVDVLVNNAGIFLPGMIADISLEVWHRTLAVNQTGILLGMQTFAGALEESGRGSIVNMSSYAGMQGHGTSVAYQAAKWAVRGMTRFAAREFAPRGIRVNAVVPGFIDTPMMAAGGDALRDTVVRRTPLGRLGEVADIAYAIGYLAGDESAFVTGTEIVLDGGMLA</sequence>
<dbReference type="PANTHER" id="PTHR43477:SF1">
    <property type="entry name" value="DIHYDROANTICAPSIN 7-DEHYDROGENASE"/>
    <property type="match status" value="1"/>
</dbReference>
<comment type="caution">
    <text evidence="3">The sequence shown here is derived from an EMBL/GenBank/DDBJ whole genome shotgun (WGS) entry which is preliminary data.</text>
</comment>
<organism evidence="3 4">
    <name type="scientific">Planotetraspora kaengkrachanensis</name>
    <dbReference type="NCBI Taxonomy" id="575193"/>
    <lineage>
        <taxon>Bacteria</taxon>
        <taxon>Bacillati</taxon>
        <taxon>Actinomycetota</taxon>
        <taxon>Actinomycetes</taxon>
        <taxon>Streptosporangiales</taxon>
        <taxon>Streptosporangiaceae</taxon>
        <taxon>Planotetraspora</taxon>
    </lineage>
</organism>
<dbReference type="Proteomes" id="UP000630097">
    <property type="component" value="Unassembled WGS sequence"/>
</dbReference>
<dbReference type="Gene3D" id="3.40.50.720">
    <property type="entry name" value="NAD(P)-binding Rossmann-like Domain"/>
    <property type="match status" value="1"/>
</dbReference>
<evidence type="ECO:0000256" key="1">
    <source>
        <dbReference type="ARBA" id="ARBA00006484"/>
    </source>
</evidence>
<dbReference type="GO" id="GO:0016491">
    <property type="term" value="F:oxidoreductase activity"/>
    <property type="evidence" value="ECO:0007669"/>
    <property type="project" value="UniProtKB-KW"/>
</dbReference>
<dbReference type="AlphaFoldDB" id="A0A8J3LXS3"/>
<dbReference type="PRINTS" id="PR00080">
    <property type="entry name" value="SDRFAMILY"/>
</dbReference>
<gene>
    <name evidence="3" type="ORF">Pka01_18070</name>
</gene>
<dbReference type="InterPro" id="IPR002347">
    <property type="entry name" value="SDR_fam"/>
</dbReference>
<comment type="similarity">
    <text evidence="1">Belongs to the short-chain dehydrogenases/reductases (SDR) family.</text>
</comment>
<dbReference type="SUPFAM" id="SSF51735">
    <property type="entry name" value="NAD(P)-binding Rossmann-fold domains"/>
    <property type="match status" value="1"/>
</dbReference>
<keyword evidence="2" id="KW-0560">Oxidoreductase</keyword>
<evidence type="ECO:0000256" key="2">
    <source>
        <dbReference type="ARBA" id="ARBA00023002"/>
    </source>
</evidence>
<accession>A0A8J3LXS3</accession>
<name>A0A8J3LXS3_9ACTN</name>
<dbReference type="EMBL" id="BONV01000005">
    <property type="protein sequence ID" value="GIG78680.1"/>
    <property type="molecule type" value="Genomic_DNA"/>
</dbReference>
<dbReference type="Pfam" id="PF13561">
    <property type="entry name" value="adh_short_C2"/>
    <property type="match status" value="1"/>
</dbReference>